<evidence type="ECO:0000256" key="8">
    <source>
        <dbReference type="ARBA" id="ARBA00049164"/>
    </source>
</evidence>
<dbReference type="GO" id="GO:0004022">
    <property type="term" value="F:alcohol dehydrogenase (NAD+) activity"/>
    <property type="evidence" value="ECO:0007669"/>
    <property type="project" value="UniProtKB-EC"/>
</dbReference>
<dbReference type="AlphaFoldDB" id="A0A834FWB4"/>
<evidence type="ECO:0000256" key="7">
    <source>
        <dbReference type="ARBA" id="ARBA00023027"/>
    </source>
</evidence>
<accession>A0A834FWB4</accession>
<dbReference type="GO" id="GO:0051903">
    <property type="term" value="F:S-(hydroxymethyl)glutathione dehydrogenase [NAD(P)+] activity"/>
    <property type="evidence" value="ECO:0007669"/>
    <property type="project" value="TreeGrafter"/>
</dbReference>
<evidence type="ECO:0000256" key="2">
    <source>
        <dbReference type="ARBA" id="ARBA00008072"/>
    </source>
</evidence>
<evidence type="ECO:0000256" key="6">
    <source>
        <dbReference type="ARBA" id="ARBA00022833"/>
    </source>
</evidence>
<evidence type="ECO:0000256" key="9">
    <source>
        <dbReference type="ARBA" id="ARBA00049243"/>
    </source>
</evidence>
<comment type="catalytic activity">
    <reaction evidence="9">
        <text>a primary alcohol + NAD(+) = an aldehyde + NADH + H(+)</text>
        <dbReference type="Rhea" id="RHEA:10736"/>
        <dbReference type="ChEBI" id="CHEBI:15378"/>
        <dbReference type="ChEBI" id="CHEBI:15734"/>
        <dbReference type="ChEBI" id="CHEBI:17478"/>
        <dbReference type="ChEBI" id="CHEBI:57540"/>
        <dbReference type="ChEBI" id="CHEBI:57945"/>
        <dbReference type="EC" id="1.1.1.1"/>
    </reaction>
</comment>
<keyword evidence="5" id="KW-0479">Metal-binding</keyword>
<evidence type="ECO:0000256" key="10">
    <source>
        <dbReference type="SAM" id="SignalP"/>
    </source>
</evidence>
<keyword evidence="12" id="KW-1185">Reference proteome</keyword>
<reference evidence="11" key="1">
    <citation type="submission" date="2019-11" db="EMBL/GenBank/DDBJ databases">
        <authorList>
            <person name="Liu Y."/>
            <person name="Hou J."/>
            <person name="Li T.-Q."/>
            <person name="Guan C.-H."/>
            <person name="Wu X."/>
            <person name="Wu H.-Z."/>
            <person name="Ling F."/>
            <person name="Zhang R."/>
            <person name="Shi X.-G."/>
            <person name="Ren J.-P."/>
            <person name="Chen E.-F."/>
            <person name="Sun J.-M."/>
        </authorList>
    </citation>
    <scope>NUCLEOTIDE SEQUENCE</scope>
    <source>
        <strain evidence="11">Adult_tree_wgs_1</strain>
        <tissue evidence="11">Leaves</tissue>
    </source>
</reference>
<dbReference type="OrthoDB" id="417550at2759"/>
<feature type="signal peptide" evidence="10">
    <location>
        <begin position="1"/>
        <end position="20"/>
    </location>
</feature>
<dbReference type="Proteomes" id="UP000626092">
    <property type="component" value="Unassembled WGS sequence"/>
</dbReference>
<keyword evidence="10" id="KW-0732">Signal</keyword>
<evidence type="ECO:0000256" key="5">
    <source>
        <dbReference type="ARBA" id="ARBA00022723"/>
    </source>
</evidence>
<comment type="similarity">
    <text evidence="2">Belongs to the zinc-containing alcohol dehydrogenase family.</text>
</comment>
<proteinExistence type="inferred from homology"/>
<dbReference type="EC" id="1.1.1.1" evidence="3"/>
<keyword evidence="7" id="KW-0520">NAD</keyword>
<dbReference type="PANTHER" id="PTHR43880:SF40">
    <property type="entry name" value="ALCOHOL DEHYDROGENASE 2"/>
    <property type="match status" value="1"/>
</dbReference>
<keyword evidence="6" id="KW-0862">Zinc</keyword>
<dbReference type="GO" id="GO:0008270">
    <property type="term" value="F:zinc ion binding"/>
    <property type="evidence" value="ECO:0007669"/>
    <property type="project" value="TreeGrafter"/>
</dbReference>
<sequence>MCSLIMPAFCHFWFAASVAWEEGKPLVIKEVEVTPPQKMEVRVKILFNTFCLTDVYFWEAKDVMNTTVVDGEWTCNYYELVTPEHSASHMGYSFNYAVSILQGKNPLFPRILGHEAGG</sequence>
<evidence type="ECO:0000313" key="12">
    <source>
        <dbReference type="Proteomes" id="UP000626092"/>
    </source>
</evidence>
<dbReference type="PANTHER" id="PTHR43880">
    <property type="entry name" value="ALCOHOL DEHYDROGENASE"/>
    <property type="match status" value="1"/>
</dbReference>
<evidence type="ECO:0000256" key="4">
    <source>
        <dbReference type="ARBA" id="ARBA00022490"/>
    </source>
</evidence>
<dbReference type="EMBL" id="WJXA01000041">
    <property type="protein sequence ID" value="KAF7116881.1"/>
    <property type="molecule type" value="Genomic_DNA"/>
</dbReference>
<gene>
    <name evidence="11" type="ORF">RHSIM_RhsimUnG0012300</name>
</gene>
<name>A0A834FWB4_RHOSS</name>
<dbReference type="GO" id="GO:0005829">
    <property type="term" value="C:cytosol"/>
    <property type="evidence" value="ECO:0007669"/>
    <property type="project" value="TreeGrafter"/>
</dbReference>
<evidence type="ECO:0000256" key="1">
    <source>
        <dbReference type="ARBA" id="ARBA00004496"/>
    </source>
</evidence>
<feature type="chain" id="PRO_5032469015" description="alcohol dehydrogenase" evidence="10">
    <location>
        <begin position="21"/>
        <end position="118"/>
    </location>
</feature>
<protein>
    <recommendedName>
        <fullName evidence="3">alcohol dehydrogenase</fullName>
        <ecNumber evidence="3">1.1.1.1</ecNumber>
    </recommendedName>
</protein>
<dbReference type="GO" id="GO:0046294">
    <property type="term" value="P:formaldehyde catabolic process"/>
    <property type="evidence" value="ECO:0007669"/>
    <property type="project" value="TreeGrafter"/>
</dbReference>
<evidence type="ECO:0000313" key="11">
    <source>
        <dbReference type="EMBL" id="KAF7116881.1"/>
    </source>
</evidence>
<organism evidence="11 12">
    <name type="scientific">Rhododendron simsii</name>
    <name type="common">Sims's rhododendron</name>
    <dbReference type="NCBI Taxonomy" id="118357"/>
    <lineage>
        <taxon>Eukaryota</taxon>
        <taxon>Viridiplantae</taxon>
        <taxon>Streptophyta</taxon>
        <taxon>Embryophyta</taxon>
        <taxon>Tracheophyta</taxon>
        <taxon>Spermatophyta</taxon>
        <taxon>Magnoliopsida</taxon>
        <taxon>eudicotyledons</taxon>
        <taxon>Gunneridae</taxon>
        <taxon>Pentapetalae</taxon>
        <taxon>asterids</taxon>
        <taxon>Ericales</taxon>
        <taxon>Ericaceae</taxon>
        <taxon>Ericoideae</taxon>
        <taxon>Rhodoreae</taxon>
        <taxon>Rhododendron</taxon>
    </lineage>
</organism>
<dbReference type="Gene3D" id="3.90.180.10">
    <property type="entry name" value="Medium-chain alcohol dehydrogenases, catalytic domain"/>
    <property type="match status" value="1"/>
</dbReference>
<comment type="subcellular location">
    <subcellularLocation>
        <location evidence="1">Cytoplasm</location>
    </subcellularLocation>
</comment>
<dbReference type="InterPro" id="IPR011032">
    <property type="entry name" value="GroES-like_sf"/>
</dbReference>
<comment type="caution">
    <text evidence="11">The sequence shown here is derived from an EMBL/GenBank/DDBJ whole genome shotgun (WGS) entry which is preliminary data.</text>
</comment>
<dbReference type="SUPFAM" id="SSF50129">
    <property type="entry name" value="GroES-like"/>
    <property type="match status" value="1"/>
</dbReference>
<keyword evidence="4" id="KW-0963">Cytoplasm</keyword>
<evidence type="ECO:0000256" key="3">
    <source>
        <dbReference type="ARBA" id="ARBA00013190"/>
    </source>
</evidence>
<comment type="catalytic activity">
    <reaction evidence="8">
        <text>a secondary alcohol + NAD(+) = a ketone + NADH + H(+)</text>
        <dbReference type="Rhea" id="RHEA:10740"/>
        <dbReference type="ChEBI" id="CHEBI:15378"/>
        <dbReference type="ChEBI" id="CHEBI:17087"/>
        <dbReference type="ChEBI" id="CHEBI:35681"/>
        <dbReference type="ChEBI" id="CHEBI:57540"/>
        <dbReference type="ChEBI" id="CHEBI:57945"/>
        <dbReference type="EC" id="1.1.1.1"/>
    </reaction>
</comment>